<evidence type="ECO:0000313" key="3">
    <source>
        <dbReference type="EMBL" id="GEY60433.1"/>
    </source>
</evidence>
<reference evidence="3" key="1">
    <citation type="journal article" date="2019" name="Sci. Rep.">
        <title>Draft genome of Tanacetum cinerariifolium, the natural source of mosquito coil.</title>
        <authorList>
            <person name="Yamashiro T."/>
            <person name="Shiraishi A."/>
            <person name="Satake H."/>
            <person name="Nakayama K."/>
        </authorList>
    </citation>
    <scope>NUCLEOTIDE SEQUENCE</scope>
</reference>
<dbReference type="PANTHER" id="PTHR48436">
    <property type="entry name" value="2, PUTATIVE-RELATED"/>
    <property type="match status" value="1"/>
</dbReference>
<accession>A0A699HSY2</accession>
<name>A0A699HSY2_TANCI</name>
<proteinExistence type="predicted"/>
<dbReference type="AlphaFoldDB" id="A0A699HSY2"/>
<sequence>MMHEKSEIDDSSLGDSISPSSSSPKHGYYVQSPSRDSHDDKSSTNSRHSTPIESPSHSSHSRTSSSSRVSGPYRFSLVGKHHPNFLRKKKGWPPLFSVIDEEDEDYGDDDLMPDKQFMRQFRFLMLLIGFVMVFTIVCLIIWGASRPYKFQVHMKSWKVNNFYHGEGSDNTGVSTKLLTINCTVKMNIHNPATFFGIHVSSTSLDLFYSRIVVGRGQFLNYYQPKKSQRTMLVNVEGRQVPLYGAGWGLVMSNINGRVPVNLKFEIRSQANLVGRLVKTKHRRQVFCIMEMDSQNSKFVNFKENSCSYS</sequence>
<evidence type="ECO:0000256" key="2">
    <source>
        <dbReference type="SAM" id="Phobius"/>
    </source>
</evidence>
<gene>
    <name evidence="3" type="ORF">Tci_432407</name>
</gene>
<dbReference type="EMBL" id="BKCJ010192810">
    <property type="protein sequence ID" value="GEY60433.1"/>
    <property type="molecule type" value="Genomic_DNA"/>
</dbReference>
<comment type="caution">
    <text evidence="3">The sequence shown here is derived from an EMBL/GenBank/DDBJ whole genome shotgun (WGS) entry which is preliminary data.</text>
</comment>
<keyword evidence="2" id="KW-1133">Transmembrane helix</keyword>
<keyword evidence="2" id="KW-0812">Transmembrane</keyword>
<feature type="region of interest" description="Disordered" evidence="1">
    <location>
        <begin position="1"/>
        <end position="68"/>
    </location>
</feature>
<feature type="transmembrane region" description="Helical" evidence="2">
    <location>
        <begin position="123"/>
        <end position="144"/>
    </location>
</feature>
<protein>
    <submittedName>
        <fullName evidence="3">Putative late embryogenesis abundant protein, LEA-14</fullName>
    </submittedName>
</protein>
<keyword evidence="2" id="KW-0472">Membrane</keyword>
<organism evidence="3">
    <name type="scientific">Tanacetum cinerariifolium</name>
    <name type="common">Dalmatian daisy</name>
    <name type="synonym">Chrysanthemum cinerariifolium</name>
    <dbReference type="NCBI Taxonomy" id="118510"/>
    <lineage>
        <taxon>Eukaryota</taxon>
        <taxon>Viridiplantae</taxon>
        <taxon>Streptophyta</taxon>
        <taxon>Embryophyta</taxon>
        <taxon>Tracheophyta</taxon>
        <taxon>Spermatophyta</taxon>
        <taxon>Magnoliopsida</taxon>
        <taxon>eudicotyledons</taxon>
        <taxon>Gunneridae</taxon>
        <taxon>Pentapetalae</taxon>
        <taxon>asterids</taxon>
        <taxon>campanulids</taxon>
        <taxon>Asterales</taxon>
        <taxon>Asteraceae</taxon>
        <taxon>Asteroideae</taxon>
        <taxon>Anthemideae</taxon>
        <taxon>Anthemidinae</taxon>
        <taxon>Tanacetum</taxon>
    </lineage>
</organism>
<evidence type="ECO:0000256" key="1">
    <source>
        <dbReference type="SAM" id="MobiDB-lite"/>
    </source>
</evidence>
<feature type="compositionally biased region" description="Low complexity" evidence="1">
    <location>
        <begin position="13"/>
        <end position="24"/>
    </location>
</feature>
<dbReference type="PANTHER" id="PTHR48436:SF1">
    <property type="entry name" value="2, PUTATIVE-RELATED"/>
    <property type="match status" value="1"/>
</dbReference>
<dbReference type="InterPro" id="IPR055276">
    <property type="entry name" value="NHL41-like"/>
</dbReference>
<feature type="compositionally biased region" description="Low complexity" evidence="1">
    <location>
        <begin position="48"/>
        <end position="68"/>
    </location>
</feature>